<feature type="domain" description="Glycosyltransferase subfamily 4-like N-terminal" evidence="3">
    <location>
        <begin position="24"/>
        <end position="203"/>
    </location>
</feature>
<dbReference type="RefSeq" id="WP_344195849.1">
    <property type="nucleotide sequence ID" value="NZ_BAAARN010000005.1"/>
</dbReference>
<dbReference type="Gene3D" id="3.40.50.2000">
    <property type="entry name" value="Glycogen Phosphorylase B"/>
    <property type="match status" value="2"/>
</dbReference>
<keyword evidence="2" id="KW-0808">Transferase</keyword>
<evidence type="ECO:0000313" key="4">
    <source>
        <dbReference type="EMBL" id="GAA2739355.1"/>
    </source>
</evidence>
<keyword evidence="1" id="KW-0328">Glycosyltransferase</keyword>
<reference evidence="4 5" key="1">
    <citation type="journal article" date="2019" name="Int. J. Syst. Evol. Microbiol.">
        <title>The Global Catalogue of Microorganisms (GCM) 10K type strain sequencing project: providing services to taxonomists for standard genome sequencing and annotation.</title>
        <authorList>
            <consortium name="The Broad Institute Genomics Platform"/>
            <consortium name="The Broad Institute Genome Sequencing Center for Infectious Disease"/>
            <person name="Wu L."/>
            <person name="Ma J."/>
        </authorList>
    </citation>
    <scope>NUCLEOTIDE SEQUENCE [LARGE SCALE GENOMIC DNA]</scope>
    <source>
        <strain evidence="4 5">JCM 16378</strain>
    </source>
</reference>
<evidence type="ECO:0000259" key="3">
    <source>
        <dbReference type="Pfam" id="PF13579"/>
    </source>
</evidence>
<evidence type="ECO:0000256" key="2">
    <source>
        <dbReference type="ARBA" id="ARBA00022679"/>
    </source>
</evidence>
<sequence>MDEHKILVISDFDPSSPFIGSLRVDRFAMHLTSFGWSVKVVSPIGVTVYRQDGKDAPAGSTERHYTRTVRRGLAGVVYRALLWVFYHVVAFPDRGIFTVPRIRRHVSALDDWRPDVVLVSGPPFSTFLVGRRLAKEWGVPWVADYRDLWTDSNYYLCGPFRRRVDRVVERWILRTVALTLTVSEPLAEDLRRDFGVRCEVVMNGYEADEFGSERAPTTTGLPVRVVYTGEVHPGRSDPAAFLEGIKSLGVGPETLRVEFRGITVMPLADQARALGLEQIVHVAHAVPRAESVKLQQASDVQLLLLWNDPGEVGNYSGKLFEYLGSGRPILMMGYRDGVAARLIEERGAGQVANTPSEVADALSCWIDEKRSTGSVAGTGPNTVAGLTRREQTAVLVEHLADLLGTSAESGARWAGEPGR</sequence>
<evidence type="ECO:0000313" key="5">
    <source>
        <dbReference type="Proteomes" id="UP001501326"/>
    </source>
</evidence>
<dbReference type="InterPro" id="IPR028098">
    <property type="entry name" value="Glyco_trans_4-like_N"/>
</dbReference>
<comment type="caution">
    <text evidence="4">The sequence shown here is derived from an EMBL/GenBank/DDBJ whole genome shotgun (WGS) entry which is preliminary data.</text>
</comment>
<proteinExistence type="predicted"/>
<evidence type="ECO:0000256" key="1">
    <source>
        <dbReference type="ARBA" id="ARBA00022676"/>
    </source>
</evidence>
<organism evidence="4 5">
    <name type="scientific">Pedococcus aerophilus</name>
    <dbReference type="NCBI Taxonomy" id="436356"/>
    <lineage>
        <taxon>Bacteria</taxon>
        <taxon>Bacillati</taxon>
        <taxon>Actinomycetota</taxon>
        <taxon>Actinomycetes</taxon>
        <taxon>Micrococcales</taxon>
        <taxon>Intrasporangiaceae</taxon>
        <taxon>Pedococcus</taxon>
    </lineage>
</organism>
<dbReference type="EMBL" id="BAAARN010000005">
    <property type="protein sequence ID" value="GAA2739355.1"/>
    <property type="molecule type" value="Genomic_DNA"/>
</dbReference>
<accession>A0ABN3UVZ4</accession>
<dbReference type="SUPFAM" id="SSF53756">
    <property type="entry name" value="UDP-Glycosyltransferase/glycogen phosphorylase"/>
    <property type="match status" value="1"/>
</dbReference>
<name>A0ABN3UVZ4_9MICO</name>
<protein>
    <submittedName>
        <fullName evidence="4">Glycosyltransferase</fullName>
    </submittedName>
</protein>
<dbReference type="Proteomes" id="UP001501326">
    <property type="component" value="Unassembled WGS sequence"/>
</dbReference>
<gene>
    <name evidence="4" type="ORF">GCM10009867_35070</name>
</gene>
<keyword evidence="5" id="KW-1185">Reference proteome</keyword>
<dbReference type="Pfam" id="PF13579">
    <property type="entry name" value="Glyco_trans_4_4"/>
    <property type="match status" value="1"/>
</dbReference>